<comment type="caution">
    <text evidence="1">The sequence shown here is derived from an EMBL/GenBank/DDBJ whole genome shotgun (WGS) entry which is preliminary data.</text>
</comment>
<sequence length="906" mass="98443">GALGYDQSIEGYTGTNWTVNVAGRAYEIGLTDGNDNFVGSKACTREEAALYAVNTLKSTLVEYANKGSSITINGAEIVTGASEPTYVTSSIYNQATSINDDKDNASGDYTVEFAERYQTDLRLDAETDNFGRPARVWSWKGEEIGTYVDYSKMVAEYTTKVEYQDLYDAVGKTAAEKYGMDAYVDGVDNVGTGAGEVSQAKITRKNDDTVGSTGNGVLTQVFVNVDDKEFTVTSINTYLAQAISDYSESSERLNIKIYTGLNNASITRYVDNDDFDVSGYEKDDVMLVTMSGTRQVIESVEDPEVVSEVSISSYSVDKDIADNGGQYKLGQVTASGTKYSTAVKSFWDAKFLYNYNDNTQQLKDYTYNLYLDPYGYVVGLQNVEDTTNYLFIVGYDVGSSVLAKTLDKALAIFPDGQMKTITCYEKDGVADVVANDKSNVNQWWTYSVDSDGNYVLKGVADDQFHDLDTNRVLDVENPTLKGVDRLGATTTTSPSDYDVIAYGNTESVYITVEADKSVDKTNGSIVDVTNVTTGIRNTSIDMSENTTSGAYGAYVLYDGNYVKYAVVVGEDGSVGNRFVYLTDGIGDRSYDAEVGDDGYYWSYDAIVDKQLVETDSGKGGFNTLVEKDTESPANWLMGGSLYKASYDADGYAKKMELMKDNWTTAETSTNKDNGYVQITSSGNTAFEVTLRAQTIYFNTANFSKQYVMTADDCVFFVQNTDTVNGSDYVEYSDIDAALAATGAVDGETYYITGRLVAICDETTGFATTVIIRDSKFENKGETPVASSGYKVVGFNANSLAISADNSGITLTYAKVVDNAGADKNYGNTATLTTKVEFFSLTEGWKTIDTVEQTVTGFGTDNCGIADGTGVKVNMPLVDGQYRVTMTLSNRTIGTLAVGEPTLVEVN</sequence>
<gene>
    <name evidence="1" type="ORF">H9X91_13920</name>
</gene>
<feature type="non-terminal residue" evidence="1">
    <location>
        <position position="1"/>
    </location>
</feature>
<evidence type="ECO:0000313" key="1">
    <source>
        <dbReference type="EMBL" id="MBM6852523.1"/>
    </source>
</evidence>
<protein>
    <recommendedName>
        <fullName evidence="3">Surface layer protein</fullName>
    </recommendedName>
</protein>
<name>A0ABS2FYH7_9FIRM</name>
<accession>A0ABS2FYH7</accession>
<evidence type="ECO:0008006" key="3">
    <source>
        <dbReference type="Google" id="ProtNLM"/>
    </source>
</evidence>
<keyword evidence="2" id="KW-1185">Reference proteome</keyword>
<dbReference type="EMBL" id="JACSNX010000049">
    <property type="protein sequence ID" value="MBM6852523.1"/>
    <property type="molecule type" value="Genomic_DNA"/>
</dbReference>
<organism evidence="1 2">
    <name type="scientific">Oscillibacter valericigenes</name>
    <dbReference type="NCBI Taxonomy" id="351091"/>
    <lineage>
        <taxon>Bacteria</taxon>
        <taxon>Bacillati</taxon>
        <taxon>Bacillota</taxon>
        <taxon>Clostridia</taxon>
        <taxon>Eubacteriales</taxon>
        <taxon>Oscillospiraceae</taxon>
        <taxon>Oscillibacter</taxon>
    </lineage>
</organism>
<proteinExistence type="predicted"/>
<evidence type="ECO:0000313" key="2">
    <source>
        <dbReference type="Proteomes" id="UP000719500"/>
    </source>
</evidence>
<reference evidence="1 2" key="1">
    <citation type="journal article" date="2021" name="Sci. Rep.">
        <title>The distribution of antibiotic resistance genes in chicken gut microbiota commensals.</title>
        <authorList>
            <person name="Juricova H."/>
            <person name="Matiasovicova J."/>
            <person name="Kubasova T."/>
            <person name="Cejkova D."/>
            <person name="Rychlik I."/>
        </authorList>
    </citation>
    <scope>NUCLEOTIDE SEQUENCE [LARGE SCALE GENOMIC DNA]</scope>
    <source>
        <strain evidence="1 2">An411</strain>
    </source>
</reference>
<dbReference type="Proteomes" id="UP000719500">
    <property type="component" value="Unassembled WGS sequence"/>
</dbReference>